<dbReference type="SUPFAM" id="SSF48452">
    <property type="entry name" value="TPR-like"/>
    <property type="match status" value="3"/>
</dbReference>
<dbReference type="PANTHER" id="PTHR37423">
    <property type="entry name" value="SOLUBLE LYTIC MUREIN TRANSGLYCOSYLASE-RELATED"/>
    <property type="match status" value="1"/>
</dbReference>
<protein>
    <recommendedName>
        <fullName evidence="8">Transglycosylase SLT domain-containing protein</fullName>
    </recommendedName>
</protein>
<dbReference type="EMBL" id="MEYH01000019">
    <property type="protein sequence ID" value="OGD17045.1"/>
    <property type="molecule type" value="Genomic_DNA"/>
</dbReference>
<dbReference type="CDD" id="cd13401">
    <property type="entry name" value="Slt70-like"/>
    <property type="match status" value="1"/>
</dbReference>
<dbReference type="InterPro" id="IPR019734">
    <property type="entry name" value="TPR_rpt"/>
</dbReference>
<evidence type="ECO:0000313" key="7">
    <source>
        <dbReference type="Proteomes" id="UP000177701"/>
    </source>
</evidence>
<comment type="caution">
    <text evidence="6">The sequence shown here is derived from an EMBL/GenBank/DDBJ whole genome shotgun (WGS) entry which is preliminary data.</text>
</comment>
<dbReference type="Gene3D" id="1.10.530.10">
    <property type="match status" value="1"/>
</dbReference>
<evidence type="ECO:0000256" key="2">
    <source>
        <dbReference type="ARBA" id="ARBA00022729"/>
    </source>
</evidence>
<dbReference type="Gene3D" id="1.25.40.10">
    <property type="entry name" value="Tetratricopeptide repeat domain"/>
    <property type="match status" value="3"/>
</dbReference>
<evidence type="ECO:0000313" key="6">
    <source>
        <dbReference type="EMBL" id="OGD17045.1"/>
    </source>
</evidence>
<dbReference type="PROSITE" id="PS00922">
    <property type="entry name" value="TRANSGLYCOSYLASE"/>
    <property type="match status" value="1"/>
</dbReference>
<sequence length="790" mass="93266">MTSLVESPIIKIKMKIRADKMKIAMMLFLIIILTISLMGADIALASNNELTELEAQQLKILKLSKVVEEQPSNIKLKEDIENYKVGLELYQQSNYQQAISELLKAKYSTLNLPLYIKSQFVLGDCYRKIEDWDRAIEVYKNLVVDDPILTDYSLFFLAETYRLKGDNRESITAYNRIIVDFPQSLIISEANYQIAQNYRELKGINSALIYYKNILKDSQDNQLKAKVLLELSEIYWQEKKYIDSLNYLYEILDQGYRLKRNSEPEELLIRYFDKIQEDLKEIEVPYHIMVKCADILFKYRKYNLAENLYEEIISTFPDAKDIAEVYYNRARALYYKKDYKEAIGQCNEIISRFPTSDIITKVHYFLANSIFASGERYSAIEKYNKIITQYPESSYTRESYLRIAECYFQLGEPEKGISQWRQLTDRYPNSDQAMTTWWNLGRYYTKNNKDPEALEAYRALSERFSKSRLGDDALYWRGKTLQKMGLGDEANSIYEKLLKDYPLSYYAERIIEQREDVNYGWLLPVVSISEEKDFTNLEGFLDKYDKINEKGQLFLFKAELFGEVSFYKEAIIELKGALNYNPGNIFLLFRLSDLYQKNKDYYSSLNYSEIIFNYLQDNYPLEELPLELWEHLYPAYFEDMIREYALKYEIDPLLALAMIREESRFNAWNESVAGARGLMQIIFSTGEWIAQKLNFEDFNDEMLFSPEVNINLGCWYINYLKERFSNDLILIISGYNAGPGTTSKWLEQYDRSDLDNFVENIPYSETREHIKKVIKSYQMYKRLAQVLSKG</sequence>
<dbReference type="GO" id="GO:0008933">
    <property type="term" value="F:peptidoglycan lytic transglycosylase activity"/>
    <property type="evidence" value="ECO:0007669"/>
    <property type="project" value="InterPro"/>
</dbReference>
<dbReference type="SUPFAM" id="SSF53955">
    <property type="entry name" value="Lysozyme-like"/>
    <property type="match status" value="1"/>
</dbReference>
<accession>A0A1F5AEV7</accession>
<dbReference type="Pfam" id="PF13525">
    <property type="entry name" value="YfiO"/>
    <property type="match status" value="1"/>
</dbReference>
<dbReference type="GO" id="GO:0016020">
    <property type="term" value="C:membrane"/>
    <property type="evidence" value="ECO:0007669"/>
    <property type="project" value="InterPro"/>
</dbReference>
<dbReference type="Proteomes" id="UP000177701">
    <property type="component" value="Unassembled WGS sequence"/>
</dbReference>
<dbReference type="InterPro" id="IPR039565">
    <property type="entry name" value="BamD-like"/>
</dbReference>
<organism evidence="6 7">
    <name type="scientific">Candidatus Sediminicultor quintus</name>
    <dbReference type="NCBI Taxonomy" id="1797291"/>
    <lineage>
        <taxon>Bacteria</taxon>
        <taxon>Pseudomonadati</taxon>
        <taxon>Atribacterota</taxon>
        <taxon>Candidatus Phoenicimicrobiia</taxon>
        <taxon>Candidatus Pheonicimicrobiales</taxon>
        <taxon>Candidatus Phoenicimicrobiaceae</taxon>
        <taxon>Candidatus Sediminicultor</taxon>
    </lineage>
</organism>
<dbReference type="GO" id="GO:0000270">
    <property type="term" value="P:peptidoglycan metabolic process"/>
    <property type="evidence" value="ECO:0007669"/>
    <property type="project" value="InterPro"/>
</dbReference>
<feature type="domain" description="Transglycosylase SLT" evidence="4">
    <location>
        <begin position="640"/>
        <end position="754"/>
    </location>
</feature>
<keyword evidence="3" id="KW-0802">TPR repeat</keyword>
<dbReference type="InterPro" id="IPR000189">
    <property type="entry name" value="Transglyc_AS"/>
</dbReference>
<evidence type="ECO:0000256" key="1">
    <source>
        <dbReference type="ARBA" id="ARBA00007734"/>
    </source>
</evidence>
<dbReference type="InterPro" id="IPR011990">
    <property type="entry name" value="TPR-like_helical_dom_sf"/>
</dbReference>
<dbReference type="Pfam" id="PF01464">
    <property type="entry name" value="SLT"/>
    <property type="match status" value="1"/>
</dbReference>
<dbReference type="PROSITE" id="PS50005">
    <property type="entry name" value="TPR"/>
    <property type="match status" value="1"/>
</dbReference>
<dbReference type="Pfam" id="PF13174">
    <property type="entry name" value="TPR_6"/>
    <property type="match status" value="2"/>
</dbReference>
<dbReference type="Pfam" id="PF13176">
    <property type="entry name" value="TPR_7"/>
    <property type="match status" value="1"/>
</dbReference>
<keyword evidence="2" id="KW-0732">Signal</keyword>
<comment type="similarity">
    <text evidence="1">Belongs to the transglycosylase Slt family.</text>
</comment>
<dbReference type="InterPro" id="IPR008258">
    <property type="entry name" value="Transglycosylase_SLT_dom_1"/>
</dbReference>
<feature type="domain" description="Outer membrane lipoprotein BamD-like" evidence="5">
    <location>
        <begin position="300"/>
        <end position="419"/>
    </location>
</feature>
<evidence type="ECO:0000259" key="5">
    <source>
        <dbReference type="Pfam" id="PF13525"/>
    </source>
</evidence>
<evidence type="ECO:0000259" key="4">
    <source>
        <dbReference type="Pfam" id="PF01464"/>
    </source>
</evidence>
<evidence type="ECO:0008006" key="8">
    <source>
        <dbReference type="Google" id="ProtNLM"/>
    </source>
</evidence>
<dbReference type="AlphaFoldDB" id="A0A1F5AEV7"/>
<evidence type="ECO:0000256" key="3">
    <source>
        <dbReference type="PROSITE-ProRule" id="PRU00339"/>
    </source>
</evidence>
<feature type="repeat" description="TPR" evidence="3">
    <location>
        <begin position="116"/>
        <end position="149"/>
    </location>
</feature>
<dbReference type="SMART" id="SM00028">
    <property type="entry name" value="TPR"/>
    <property type="match status" value="9"/>
</dbReference>
<gene>
    <name evidence="6" type="ORF">A2V47_03925</name>
</gene>
<name>A0A1F5AEV7_9BACT</name>
<dbReference type="PANTHER" id="PTHR37423:SF2">
    <property type="entry name" value="MEMBRANE-BOUND LYTIC MUREIN TRANSGLYCOSYLASE C"/>
    <property type="match status" value="1"/>
</dbReference>
<proteinExistence type="inferred from homology"/>
<dbReference type="STRING" id="1797291.A2V47_03925"/>
<dbReference type="InterPro" id="IPR023346">
    <property type="entry name" value="Lysozyme-like_dom_sf"/>
</dbReference>
<reference evidence="6 7" key="1">
    <citation type="journal article" date="2016" name="Nat. Commun.">
        <title>Thousands of microbial genomes shed light on interconnected biogeochemical processes in an aquifer system.</title>
        <authorList>
            <person name="Anantharaman K."/>
            <person name="Brown C.T."/>
            <person name="Hug L.A."/>
            <person name="Sharon I."/>
            <person name="Castelle C.J."/>
            <person name="Probst A.J."/>
            <person name="Thomas B.C."/>
            <person name="Singh A."/>
            <person name="Wilkins M.J."/>
            <person name="Karaoz U."/>
            <person name="Brodie E.L."/>
            <person name="Williams K.H."/>
            <person name="Hubbard S.S."/>
            <person name="Banfield J.F."/>
        </authorList>
    </citation>
    <scope>NUCLEOTIDE SEQUENCE [LARGE SCALE GENOMIC DNA]</scope>
</reference>